<evidence type="ECO:0000256" key="5">
    <source>
        <dbReference type="ARBA" id="ARBA00023180"/>
    </source>
</evidence>
<evidence type="ECO:0000256" key="2">
    <source>
        <dbReference type="ARBA" id="ARBA00004613"/>
    </source>
</evidence>
<feature type="signal peptide" evidence="6">
    <location>
        <begin position="1"/>
        <end position="20"/>
    </location>
</feature>
<gene>
    <name evidence="8" type="ORF">EAE98_011281</name>
</gene>
<dbReference type="Gene3D" id="2.70.50.70">
    <property type="match status" value="1"/>
</dbReference>
<keyword evidence="6" id="KW-0732">Signal</keyword>
<name>A0ABQ7I6L4_9HELO</name>
<feature type="domain" description="Auxiliary Activity family 9 catalytic" evidence="7">
    <location>
        <begin position="21"/>
        <end position="240"/>
    </location>
</feature>
<dbReference type="Proteomes" id="UP000783213">
    <property type="component" value="Unassembled WGS sequence"/>
</dbReference>
<evidence type="ECO:0000313" key="9">
    <source>
        <dbReference type="Proteomes" id="UP000783213"/>
    </source>
</evidence>
<comment type="caution">
    <text evidence="8">The sequence shown here is derived from an EMBL/GenBank/DDBJ whole genome shotgun (WGS) entry which is preliminary data.</text>
</comment>
<organism evidence="8 9">
    <name type="scientific">Botrytis deweyae</name>
    <dbReference type="NCBI Taxonomy" id="2478750"/>
    <lineage>
        <taxon>Eukaryota</taxon>
        <taxon>Fungi</taxon>
        <taxon>Dikarya</taxon>
        <taxon>Ascomycota</taxon>
        <taxon>Pezizomycotina</taxon>
        <taxon>Leotiomycetes</taxon>
        <taxon>Helotiales</taxon>
        <taxon>Sclerotiniaceae</taxon>
        <taxon>Botrytis</taxon>
    </lineage>
</organism>
<evidence type="ECO:0000256" key="1">
    <source>
        <dbReference type="ARBA" id="ARBA00001973"/>
    </source>
</evidence>
<proteinExistence type="predicted"/>
<evidence type="ECO:0000256" key="6">
    <source>
        <dbReference type="SAM" id="SignalP"/>
    </source>
</evidence>
<feature type="chain" id="PRO_5045124228" description="Auxiliary Activity family 9 catalytic domain-containing protein" evidence="6">
    <location>
        <begin position="21"/>
        <end position="376"/>
    </location>
</feature>
<protein>
    <recommendedName>
        <fullName evidence="7">Auxiliary Activity family 9 catalytic domain-containing protein</fullName>
    </recommendedName>
</protein>
<dbReference type="RefSeq" id="XP_038804743.1">
    <property type="nucleotide sequence ID" value="XM_038958903.1"/>
</dbReference>
<reference evidence="8 9" key="1">
    <citation type="journal article" date="2020" name="Genome Biol. Evol.">
        <title>Comparative genomics of Sclerotiniaceae.</title>
        <authorList>
            <person name="Valero Jimenez C.A."/>
            <person name="Steentjes M."/>
            <person name="Scholten O.E."/>
            <person name="Van Kan J.A.L."/>
        </authorList>
    </citation>
    <scope>NUCLEOTIDE SEQUENCE [LARGE SCALE GENOMIC DNA]</scope>
    <source>
        <strain evidence="8 9">B1</strain>
    </source>
</reference>
<dbReference type="GeneID" id="62238052"/>
<comment type="subcellular location">
    <subcellularLocation>
        <location evidence="2">Secreted</location>
    </subcellularLocation>
</comment>
<dbReference type="CDD" id="cd21175">
    <property type="entry name" value="LPMO_AA9"/>
    <property type="match status" value="1"/>
</dbReference>
<accession>A0ABQ7I6L4</accession>
<dbReference type="Pfam" id="PF03443">
    <property type="entry name" value="AA9"/>
    <property type="match status" value="1"/>
</dbReference>
<dbReference type="InterPro" id="IPR049892">
    <property type="entry name" value="AA9"/>
</dbReference>
<dbReference type="PANTHER" id="PTHR33353">
    <property type="entry name" value="PUTATIVE (AFU_ORTHOLOGUE AFUA_1G12560)-RELATED"/>
    <property type="match status" value="1"/>
</dbReference>
<comment type="cofactor">
    <cofactor evidence="1">
        <name>Cu(2+)</name>
        <dbReference type="ChEBI" id="CHEBI:29036"/>
    </cofactor>
</comment>
<keyword evidence="5" id="KW-0325">Glycoprotein</keyword>
<dbReference type="EMBL" id="RCSX01000046">
    <property type="protein sequence ID" value="KAF7915196.1"/>
    <property type="molecule type" value="Genomic_DNA"/>
</dbReference>
<keyword evidence="9" id="KW-1185">Reference proteome</keyword>
<sequence length="376" mass="37357">MSFSKIAVVAGAAFISGVAAHGRVQGITADGVWYEGYNPSFQYEQVAPVVAGWSDPADSSNGFIAPDAYGTSDIICHLGATNAQGYVNVTAGSEVNLQWTVWPDSHHGPVIDYLAACTGGDCTTVDKTTLGFFKIDGVGLIDDSTVPGTWASDQLIANNNSWSVTIPESLAPGAYVLRHEIIALHSAEQADGAQNYPQCVNLWVSGTGSAVPASADTVLGTALYTETDAGVNVNIYASLASYDVPGPTQWASATASVAQGTSGAVATAAAIVSSAASSAVSSAASSAAVVASSSAQTTAEVAATSSAAPVASVASSSAVVAASSVASVASSVIASSAASVVTSAPAVTSAPSNIVTDMITDYVTVTDVVTVTVTAA</sequence>
<evidence type="ECO:0000256" key="3">
    <source>
        <dbReference type="ARBA" id="ARBA00022525"/>
    </source>
</evidence>
<dbReference type="InterPro" id="IPR005103">
    <property type="entry name" value="AA9_LPMO"/>
</dbReference>
<keyword evidence="4" id="KW-1015">Disulfide bond</keyword>
<dbReference type="PANTHER" id="PTHR33353:SF34">
    <property type="entry name" value="ENDO-BETA-1,4-GLUCANASE D"/>
    <property type="match status" value="1"/>
</dbReference>
<evidence type="ECO:0000313" key="8">
    <source>
        <dbReference type="EMBL" id="KAF7915196.1"/>
    </source>
</evidence>
<evidence type="ECO:0000259" key="7">
    <source>
        <dbReference type="Pfam" id="PF03443"/>
    </source>
</evidence>
<keyword evidence="3" id="KW-0964">Secreted</keyword>
<evidence type="ECO:0000256" key="4">
    <source>
        <dbReference type="ARBA" id="ARBA00023157"/>
    </source>
</evidence>